<dbReference type="InterPro" id="IPR003006">
    <property type="entry name" value="Ig/MHC_CS"/>
</dbReference>
<dbReference type="AlphaFoldDB" id="A0A670ZR47"/>
<dbReference type="GeneTree" id="ENSGT01150000286995"/>
<evidence type="ECO:0000256" key="8">
    <source>
        <dbReference type="ARBA" id="ARBA00023157"/>
    </source>
</evidence>
<dbReference type="SMART" id="SM00407">
    <property type="entry name" value="IGc1"/>
    <property type="match status" value="1"/>
</dbReference>
<evidence type="ECO:0000256" key="4">
    <source>
        <dbReference type="ARBA" id="ARBA00022729"/>
    </source>
</evidence>
<keyword evidence="5" id="KW-0391">Immunity</keyword>
<keyword evidence="9" id="KW-0325">Glycoprotein</keyword>
<evidence type="ECO:0000256" key="10">
    <source>
        <dbReference type="RuleBase" id="RU004439"/>
    </source>
</evidence>
<dbReference type="OMA" id="NEYRMAS"/>
<evidence type="ECO:0000256" key="7">
    <source>
        <dbReference type="ARBA" id="ARBA00023136"/>
    </source>
</evidence>
<evidence type="ECO:0000256" key="1">
    <source>
        <dbReference type="ARBA" id="ARBA00004479"/>
    </source>
</evidence>
<evidence type="ECO:0000256" key="2">
    <source>
        <dbReference type="ARBA" id="ARBA00022451"/>
    </source>
</evidence>
<dbReference type="CDD" id="cd07698">
    <property type="entry name" value="IgC1_MHC_I_alpha3"/>
    <property type="match status" value="1"/>
</dbReference>
<dbReference type="InterPro" id="IPR050208">
    <property type="entry name" value="MHC_class-I_related"/>
</dbReference>
<proteinExistence type="inferred from homology"/>
<evidence type="ECO:0000313" key="14">
    <source>
        <dbReference type="Proteomes" id="UP000472273"/>
    </source>
</evidence>
<dbReference type="InterPro" id="IPR011162">
    <property type="entry name" value="MHC_I/II-like_Ag-recog"/>
</dbReference>
<dbReference type="PROSITE" id="PS50835">
    <property type="entry name" value="IG_LIKE"/>
    <property type="match status" value="1"/>
</dbReference>
<dbReference type="GO" id="GO:0042612">
    <property type="term" value="C:MHC class I protein complex"/>
    <property type="evidence" value="ECO:0007669"/>
    <property type="project" value="UniProtKB-KW"/>
</dbReference>
<dbReference type="InterPro" id="IPR036179">
    <property type="entry name" value="Ig-like_dom_sf"/>
</dbReference>
<keyword evidence="2" id="KW-0490">MHC I</keyword>
<dbReference type="SUPFAM" id="SSF54452">
    <property type="entry name" value="MHC antigen-recognition domain"/>
    <property type="match status" value="1"/>
</dbReference>
<feature type="chain" id="PRO_5025495868" description="Ig-like domain-containing protein" evidence="11">
    <location>
        <begin position="19"/>
        <end position="354"/>
    </location>
</feature>
<evidence type="ECO:0000256" key="3">
    <source>
        <dbReference type="ARBA" id="ARBA00022692"/>
    </source>
</evidence>
<keyword evidence="4 11" id="KW-0732">Signal</keyword>
<feature type="domain" description="Ig-like" evidence="12">
    <location>
        <begin position="218"/>
        <end position="307"/>
    </location>
</feature>
<dbReference type="PROSITE" id="PS00290">
    <property type="entry name" value="IG_MHC"/>
    <property type="match status" value="1"/>
</dbReference>
<keyword evidence="3" id="KW-0812">Transmembrane</keyword>
<dbReference type="InterPro" id="IPR001039">
    <property type="entry name" value="MHC_I_a_a1/a2"/>
</dbReference>
<dbReference type="GO" id="GO:0006955">
    <property type="term" value="P:immune response"/>
    <property type="evidence" value="ECO:0007669"/>
    <property type="project" value="TreeGrafter"/>
</dbReference>
<dbReference type="Gene3D" id="2.60.40.10">
    <property type="entry name" value="Immunoglobulins"/>
    <property type="match status" value="1"/>
</dbReference>
<dbReference type="InterPro" id="IPR007110">
    <property type="entry name" value="Ig-like_dom"/>
</dbReference>
<dbReference type="PANTHER" id="PTHR16675:SF242">
    <property type="entry name" value="MAJOR HISTOCOMPATIBILITY COMPLEX CLASS I-RELATED GENE PROTEIN"/>
    <property type="match status" value="1"/>
</dbReference>
<dbReference type="GO" id="GO:0005615">
    <property type="term" value="C:extracellular space"/>
    <property type="evidence" value="ECO:0007669"/>
    <property type="project" value="TreeGrafter"/>
</dbReference>
<keyword evidence="14" id="KW-1185">Reference proteome</keyword>
<evidence type="ECO:0000256" key="6">
    <source>
        <dbReference type="ARBA" id="ARBA00022989"/>
    </source>
</evidence>
<evidence type="ECO:0000256" key="11">
    <source>
        <dbReference type="SAM" id="SignalP"/>
    </source>
</evidence>
<dbReference type="GO" id="GO:0002474">
    <property type="term" value="P:antigen processing and presentation of peptide antigen via MHC class I"/>
    <property type="evidence" value="ECO:0007669"/>
    <property type="project" value="UniProtKB-KW"/>
</dbReference>
<keyword evidence="6" id="KW-1133">Transmembrane helix</keyword>
<feature type="signal peptide" evidence="11">
    <location>
        <begin position="1"/>
        <end position="18"/>
    </location>
</feature>
<dbReference type="PANTHER" id="PTHR16675">
    <property type="entry name" value="MHC CLASS I-RELATED"/>
    <property type="match status" value="1"/>
</dbReference>
<evidence type="ECO:0000256" key="9">
    <source>
        <dbReference type="ARBA" id="ARBA00023180"/>
    </source>
</evidence>
<dbReference type="Pfam" id="PF00129">
    <property type="entry name" value="MHC_I"/>
    <property type="match status" value="1"/>
</dbReference>
<evidence type="ECO:0000256" key="5">
    <source>
        <dbReference type="ARBA" id="ARBA00022859"/>
    </source>
</evidence>
<dbReference type="GO" id="GO:0009897">
    <property type="term" value="C:external side of plasma membrane"/>
    <property type="evidence" value="ECO:0007669"/>
    <property type="project" value="TreeGrafter"/>
</dbReference>
<keyword evidence="8" id="KW-1015">Disulfide bond</keyword>
<dbReference type="InterPro" id="IPR037055">
    <property type="entry name" value="MHC_I-like_Ag-recog_sf"/>
</dbReference>
<dbReference type="InterPro" id="IPR013783">
    <property type="entry name" value="Ig-like_fold"/>
</dbReference>
<dbReference type="Proteomes" id="UP000472273">
    <property type="component" value="Unplaced"/>
</dbReference>
<dbReference type="InterPro" id="IPR003597">
    <property type="entry name" value="Ig_C1-set"/>
</dbReference>
<keyword evidence="7" id="KW-0472">Membrane</keyword>
<dbReference type="Pfam" id="PF07654">
    <property type="entry name" value="C1-set"/>
    <property type="match status" value="1"/>
</dbReference>
<dbReference type="FunFam" id="3.30.500.10:FF:000001">
    <property type="entry name" value="H-2 class I histocompatibility antigen, alpha chain"/>
    <property type="match status" value="1"/>
</dbReference>
<evidence type="ECO:0000259" key="12">
    <source>
        <dbReference type="PROSITE" id="PS50835"/>
    </source>
</evidence>
<dbReference type="Gene3D" id="3.30.500.10">
    <property type="entry name" value="MHC class I-like antigen recognition-like"/>
    <property type="match status" value="1"/>
</dbReference>
<dbReference type="Ensembl" id="ENSPTXT00000026159.1">
    <property type="protein sequence ID" value="ENSPTXP00000025376.1"/>
    <property type="gene ID" value="ENSPTXG00000017658.1"/>
</dbReference>
<name>A0A670ZR47_PSETE</name>
<sequence length="354" mass="41361">MAGGWWLKVCLWTHLSQISFTPFPPPPPTSWLFSGSHSLRIFYTLVMGSSQDVPHYIVVAYVDDQLAAHFDSHTRRMLPQMAWLHNMKEEDSHFWDLTSRRVSTTERRFKTDLAILHSYHNSSKGFHSWQRVIGCDLRKDGHRSGVYQYGYDGEDFISLDQKTLTWTAVDIRAQVTKRRWEAEPFIAQSRNNFLEMECIELLQNCMVYGKDYLLRKEPPVVKVTRRIQYSGMETLVCQVYGFYPKEMDATWRKDGEVWEQDTFRGGVLPNSDGTYHAWLSIEIDPNERDRYRCYVDHAGLPEPLILAWAEPGKRMGGKRVAAVWKQKCIPCIPCKDYTNRLEFLPRKTPIGEHD</sequence>
<protein>
    <recommendedName>
        <fullName evidence="12">Ig-like domain-containing protein</fullName>
    </recommendedName>
</protein>
<dbReference type="InterPro" id="IPR011161">
    <property type="entry name" value="MHC_I-like_Ag-recog"/>
</dbReference>
<comment type="subcellular location">
    <subcellularLocation>
        <location evidence="1">Membrane</location>
        <topology evidence="1">Single-pass type I membrane protein</topology>
    </subcellularLocation>
</comment>
<dbReference type="SUPFAM" id="SSF48726">
    <property type="entry name" value="Immunoglobulin"/>
    <property type="match status" value="1"/>
</dbReference>
<organism evidence="13 14">
    <name type="scientific">Pseudonaja textilis</name>
    <name type="common">Eastern brown snake</name>
    <dbReference type="NCBI Taxonomy" id="8673"/>
    <lineage>
        <taxon>Eukaryota</taxon>
        <taxon>Metazoa</taxon>
        <taxon>Chordata</taxon>
        <taxon>Craniata</taxon>
        <taxon>Vertebrata</taxon>
        <taxon>Euteleostomi</taxon>
        <taxon>Lepidosauria</taxon>
        <taxon>Squamata</taxon>
        <taxon>Bifurcata</taxon>
        <taxon>Unidentata</taxon>
        <taxon>Episquamata</taxon>
        <taxon>Toxicofera</taxon>
        <taxon>Serpentes</taxon>
        <taxon>Colubroidea</taxon>
        <taxon>Elapidae</taxon>
        <taxon>Hydrophiinae</taxon>
        <taxon>Pseudonaja</taxon>
    </lineage>
</organism>
<reference evidence="13" key="1">
    <citation type="submission" date="2025-08" db="UniProtKB">
        <authorList>
            <consortium name="Ensembl"/>
        </authorList>
    </citation>
    <scope>IDENTIFICATION</scope>
</reference>
<dbReference type="FunFam" id="2.60.40.10:FF:000204">
    <property type="entry name" value="Major histocompatibility complex, class I-related protein"/>
    <property type="match status" value="1"/>
</dbReference>
<dbReference type="PRINTS" id="PR01638">
    <property type="entry name" value="MHCCLASSI"/>
</dbReference>
<evidence type="ECO:0000313" key="13">
    <source>
        <dbReference type="Ensembl" id="ENSPTXP00000025376.1"/>
    </source>
</evidence>
<reference evidence="13" key="2">
    <citation type="submission" date="2025-09" db="UniProtKB">
        <authorList>
            <consortium name="Ensembl"/>
        </authorList>
    </citation>
    <scope>IDENTIFICATION</scope>
</reference>
<comment type="similarity">
    <text evidence="10">Belongs to the MHC class I family.</text>
</comment>
<accession>A0A670ZR47</accession>